<dbReference type="Proteomes" id="UP001186974">
    <property type="component" value="Unassembled WGS sequence"/>
</dbReference>
<accession>A0ACC3DGV0</accession>
<organism evidence="1 2">
    <name type="scientific">Coniosporium uncinatum</name>
    <dbReference type="NCBI Taxonomy" id="93489"/>
    <lineage>
        <taxon>Eukaryota</taxon>
        <taxon>Fungi</taxon>
        <taxon>Dikarya</taxon>
        <taxon>Ascomycota</taxon>
        <taxon>Pezizomycotina</taxon>
        <taxon>Dothideomycetes</taxon>
        <taxon>Dothideomycetes incertae sedis</taxon>
        <taxon>Coniosporium</taxon>
    </lineage>
</organism>
<dbReference type="EMBL" id="JAWDJW010004783">
    <property type="protein sequence ID" value="KAK3071917.1"/>
    <property type="molecule type" value="Genomic_DNA"/>
</dbReference>
<reference evidence="1" key="1">
    <citation type="submission" date="2024-09" db="EMBL/GenBank/DDBJ databases">
        <title>Black Yeasts Isolated from many extreme environments.</title>
        <authorList>
            <person name="Coleine C."/>
            <person name="Stajich J.E."/>
            <person name="Selbmann L."/>
        </authorList>
    </citation>
    <scope>NUCLEOTIDE SEQUENCE</scope>
    <source>
        <strain evidence="1">CCFEE 5737</strain>
    </source>
</reference>
<sequence length="343" mass="38383">MLPVVASQPRTESSNIPRSSPFLQTYDIFSGQHVSRQALTRNLATTINIGPEGIKLSEPDTKLMQLSPDGEWLATVDEWQPPKLDVEFLTTEEAQQQRDEQDLRREVYLRFWRWHADASEWGLVTRIDDTHLTRHGSRPGRILDLVADPSGTGFATTGEDGFVRVWRPKTRLRDGRTVRGTKGEGLVNWSQAWEFEAERQVEALEADADVAVGTLPTNAKLAWSLDGSLIAASFEVTGRSSGNIEFIDAFTGTLKASRPGWYGTGLCALGLVDRYLVILSDELYVWDVVNDKLSYAFAIEYPLNLKREHKAQMAHLAVDQMHGTFAIAVPERKNPSRMASTVI</sequence>
<name>A0ACC3DGV0_9PEZI</name>
<comment type="caution">
    <text evidence="1">The sequence shown here is derived from an EMBL/GenBank/DDBJ whole genome shotgun (WGS) entry which is preliminary data.</text>
</comment>
<keyword evidence="2" id="KW-1185">Reference proteome</keyword>
<gene>
    <name evidence="1" type="ORF">LTS18_014748</name>
</gene>
<evidence type="ECO:0000313" key="1">
    <source>
        <dbReference type="EMBL" id="KAK3071917.1"/>
    </source>
</evidence>
<evidence type="ECO:0000313" key="2">
    <source>
        <dbReference type="Proteomes" id="UP001186974"/>
    </source>
</evidence>
<feature type="non-terminal residue" evidence="1">
    <location>
        <position position="343"/>
    </location>
</feature>
<protein>
    <submittedName>
        <fullName evidence="1">Uncharacterized protein</fullName>
    </submittedName>
</protein>
<proteinExistence type="predicted"/>